<evidence type="ECO:0000313" key="8">
    <source>
        <dbReference type="EMBL" id="ROS45235.1"/>
    </source>
</evidence>
<dbReference type="Gene3D" id="3.20.20.70">
    <property type="entry name" value="Aldolase class I"/>
    <property type="match status" value="1"/>
</dbReference>
<keyword evidence="9" id="KW-1185">Reference proteome</keyword>
<dbReference type="GO" id="GO:0003959">
    <property type="term" value="F:NADPH dehydrogenase activity"/>
    <property type="evidence" value="ECO:0007669"/>
    <property type="project" value="InterPro"/>
</dbReference>
<organism evidence="8 9">
    <name type="scientific">Amycolatopsis thermoflava</name>
    <dbReference type="NCBI Taxonomy" id="84480"/>
    <lineage>
        <taxon>Bacteria</taxon>
        <taxon>Bacillati</taxon>
        <taxon>Actinomycetota</taxon>
        <taxon>Actinomycetes</taxon>
        <taxon>Pseudonocardiales</taxon>
        <taxon>Pseudonocardiaceae</taxon>
        <taxon>Amycolatopsis</taxon>
        <taxon>Amycolatopsis methanolica group</taxon>
    </lineage>
</organism>
<evidence type="ECO:0000256" key="6">
    <source>
        <dbReference type="SAM" id="MobiDB-lite"/>
    </source>
</evidence>
<feature type="compositionally biased region" description="Low complexity" evidence="6">
    <location>
        <begin position="354"/>
        <end position="366"/>
    </location>
</feature>
<dbReference type="CDD" id="cd02932">
    <property type="entry name" value="OYE_YqiM_FMN"/>
    <property type="match status" value="1"/>
</dbReference>
<feature type="domain" description="NADH:flavin oxidoreductase/NADH oxidase N-terminal" evidence="7">
    <location>
        <begin position="4"/>
        <end position="339"/>
    </location>
</feature>
<evidence type="ECO:0000256" key="1">
    <source>
        <dbReference type="ARBA" id="ARBA00001917"/>
    </source>
</evidence>
<dbReference type="EMBL" id="RKHY01000001">
    <property type="protein sequence ID" value="ROS45235.1"/>
    <property type="molecule type" value="Genomic_DNA"/>
</dbReference>
<dbReference type="GO" id="GO:0050661">
    <property type="term" value="F:NADP binding"/>
    <property type="evidence" value="ECO:0007669"/>
    <property type="project" value="InterPro"/>
</dbReference>
<dbReference type="RefSeq" id="WP_123686987.1">
    <property type="nucleotide sequence ID" value="NZ_RKHY01000001.1"/>
</dbReference>
<evidence type="ECO:0000256" key="5">
    <source>
        <dbReference type="ARBA" id="ARBA00023002"/>
    </source>
</evidence>
<evidence type="ECO:0000259" key="7">
    <source>
        <dbReference type="Pfam" id="PF00724"/>
    </source>
</evidence>
<evidence type="ECO:0000313" key="9">
    <source>
        <dbReference type="Proteomes" id="UP000274843"/>
    </source>
</evidence>
<dbReference type="InterPro" id="IPR013785">
    <property type="entry name" value="Aldolase_TIM"/>
</dbReference>
<keyword evidence="2" id="KW-0285">Flavoprotein</keyword>
<sequence length="366" mass="38726">MSRLFTPLTLRELTVPNRVWLSPMCQYSAGADGVPGDWHLVHLGARAAGGFGLLITESTAVSPEARISARDTGLWSDAQVAGWRRITGFAHAQGTPIAVQLGHAGRKASAFPPGEGHGTVPAGEGGWTPLAPSPFAYRGFATPVAATESDLARVVADFAAAARRAVDAGFDAVEIHAGHGYLLHQFLSPRANRRTDRYGGGFGNRVRLLLEVVDAVRAAWPAERPLLVRLSATDWVEGGWTAAETADLAPLLHDRGVDLIDVTTGGLDPDQRIPVGPGYQVPFAEQVRARTALPVGAVGLITEPEQAEAILAAKSADVVLLAREALRNPAWPLHAAETLDPGSAREQYPGQYLRAAPAEGAPARRD</sequence>
<comment type="cofactor">
    <cofactor evidence="1">
        <name>FMN</name>
        <dbReference type="ChEBI" id="CHEBI:58210"/>
    </cofactor>
</comment>
<dbReference type="InterPro" id="IPR001155">
    <property type="entry name" value="OxRdtase_FMN_N"/>
</dbReference>
<dbReference type="Proteomes" id="UP000274843">
    <property type="component" value="Unassembled WGS sequence"/>
</dbReference>
<keyword evidence="4" id="KW-0521">NADP</keyword>
<feature type="region of interest" description="Disordered" evidence="6">
    <location>
        <begin position="340"/>
        <end position="366"/>
    </location>
</feature>
<gene>
    <name evidence="8" type="ORF">EDD35_7700</name>
</gene>
<dbReference type="PANTHER" id="PTHR43303">
    <property type="entry name" value="NADPH DEHYDROGENASE C23G7.10C-RELATED"/>
    <property type="match status" value="1"/>
</dbReference>
<dbReference type="GO" id="GO:0010181">
    <property type="term" value="F:FMN binding"/>
    <property type="evidence" value="ECO:0007669"/>
    <property type="project" value="InterPro"/>
</dbReference>
<evidence type="ECO:0000256" key="2">
    <source>
        <dbReference type="ARBA" id="ARBA00022630"/>
    </source>
</evidence>
<protein>
    <submittedName>
        <fullName evidence="8">2,4-dienoyl-CoA reductase-like NADH-dependent reductase (Old Yellow Enzyme family)</fullName>
    </submittedName>
</protein>
<name>A0A3N2HAW7_9PSEU</name>
<reference evidence="8 9" key="1">
    <citation type="submission" date="2018-11" db="EMBL/GenBank/DDBJ databases">
        <title>Sequencing the genomes of 1000 actinobacteria strains.</title>
        <authorList>
            <person name="Klenk H.-P."/>
        </authorList>
    </citation>
    <scope>NUCLEOTIDE SEQUENCE [LARGE SCALE GENOMIC DNA]</scope>
    <source>
        <strain evidence="8 9">DSM 44348</strain>
    </source>
</reference>
<accession>A0A3N2HAW7</accession>
<keyword evidence="3" id="KW-0288">FMN</keyword>
<dbReference type="Pfam" id="PF00724">
    <property type="entry name" value="Oxidored_FMN"/>
    <property type="match status" value="1"/>
</dbReference>
<proteinExistence type="predicted"/>
<dbReference type="GeneID" id="301848927"/>
<dbReference type="SUPFAM" id="SSF51395">
    <property type="entry name" value="FMN-linked oxidoreductases"/>
    <property type="match status" value="1"/>
</dbReference>
<comment type="caution">
    <text evidence="8">The sequence shown here is derived from an EMBL/GenBank/DDBJ whole genome shotgun (WGS) entry which is preliminary data.</text>
</comment>
<dbReference type="AlphaFoldDB" id="A0A3N2HAW7"/>
<keyword evidence="5" id="KW-0560">Oxidoreductase</keyword>
<evidence type="ECO:0000256" key="4">
    <source>
        <dbReference type="ARBA" id="ARBA00022857"/>
    </source>
</evidence>
<evidence type="ECO:0000256" key="3">
    <source>
        <dbReference type="ARBA" id="ARBA00022643"/>
    </source>
</evidence>
<dbReference type="InterPro" id="IPR044152">
    <property type="entry name" value="YqjM-like"/>
</dbReference>
<dbReference type="PANTHER" id="PTHR43303:SF4">
    <property type="entry name" value="NADPH DEHYDROGENASE C23G7.10C-RELATED"/>
    <property type="match status" value="1"/>
</dbReference>